<dbReference type="EMBL" id="JAGPNK010000002">
    <property type="protein sequence ID" value="KAH7325998.1"/>
    <property type="molecule type" value="Genomic_DNA"/>
</dbReference>
<feature type="compositionally biased region" description="Low complexity" evidence="1">
    <location>
        <begin position="422"/>
        <end position="482"/>
    </location>
</feature>
<evidence type="ECO:0000313" key="3">
    <source>
        <dbReference type="Proteomes" id="UP000813444"/>
    </source>
</evidence>
<feature type="compositionally biased region" description="Pro residues" evidence="1">
    <location>
        <begin position="837"/>
        <end position="846"/>
    </location>
</feature>
<keyword evidence="3" id="KW-1185">Reference proteome</keyword>
<sequence length="1155" mass="128173">MPPLGYGHAPLDAGNPSQRQFKRHKILPRPLSDIDQEVPRRMPDNHHDSAADTSRSNSSASQSSSPRLLKHRSPITNAGPDLPPTPPVQSQSTSSGHSEASSSPTMSEEQVHKPENLSIRAPVTPPDPASPPTPDVTPPQTQARPRAVRPTLGDRGASRNTTMDSRTESFKTAREEPYSEEEEDAKSTIRPSVSSRRSSQATVRRVSDNRNDRFPQPQALGLALARITQSPEQSSAPHQLDGDWASPGEVENQWDDNLQRMVTVKNRDASRGSARQPKAVLDDKVATQTDATRAVRHMALHENIPLDNPAKTVSRQRITAPGVKTELPASREKSKATAAAKPDAASPLRKDKPRSTTSSTRSNSVPSSKDNPRSIAASTKSDTSTVVEAILVTVAGPPRRQQTLRHVRKQRTLRDLSKDSLDSMSSSLNSDNLVNRSQAQPRPRQQPKAQPRMQPQPQGQPQSQSQSQAQSKSKVRPQAQQPPSEPKPQPQEAPRSQPQPRNLSQHAAPRPKDQRTDSFASCTTTSSLTSNRARREVWKSGAIPVVVIPDRRSSNRSKSREPSLRSTSSRRSGRANSIGSAPLVEYIDSDSGPVFERKSRHSRRFSESDSRDQRTMDFPPVVPVRSSSLSAPTSRNTSRAGSMKADSMRARNALQQEASAAREPAPAPDMKTSQPKAAELSTRLQAEAEKSSSRGSPNLPVKEKTDSAGHPGVGSSDREDTHDRLGVDHHDDAGSSKKYSSRNTPFSTFSFETNGTAPEVSEAMAVQMYPHQNSSVVMVDHSSRPSDASDDMSKRTIEEYVGQPRIVTTAPDQEEPTTPPQQYFSLEDVDSPLRNPRAPPEPPANPPAINFIPATPSGLTPAHDKAIQMGNYFETMGEKPGRRPSLVKRALTRRRRLSLEYPPAASKTSGFLTRTFSLTRSMRRASDAFSAQPKPDMEGHMTYPQAEDKPAEEDKLHPFWRPPWAGNEFDDFDGEGPEDHRDDMVFRYPPVDNRPRHPKRTLSERMKRTFAILPIEDDGDYPADDWHGPERRTIRRTPSGNLRVVRHSMSAESIRRRRSQFGRPLTGQSGDLLRGMSRIQGIQRRRSKDRSRRFSIGATLGEIQSLPRRLSEKRREKRSQELRSKISGPREVRDGVEEMLRSNRTREPRYMNGDI</sequence>
<organism evidence="2 3">
    <name type="scientific">Stachybotrys elegans</name>
    <dbReference type="NCBI Taxonomy" id="80388"/>
    <lineage>
        <taxon>Eukaryota</taxon>
        <taxon>Fungi</taxon>
        <taxon>Dikarya</taxon>
        <taxon>Ascomycota</taxon>
        <taxon>Pezizomycotina</taxon>
        <taxon>Sordariomycetes</taxon>
        <taxon>Hypocreomycetidae</taxon>
        <taxon>Hypocreales</taxon>
        <taxon>Stachybotryaceae</taxon>
        <taxon>Stachybotrys</taxon>
    </lineage>
</organism>
<feature type="compositionally biased region" description="Basic and acidic residues" evidence="1">
    <location>
        <begin position="549"/>
        <end position="563"/>
    </location>
</feature>
<feature type="compositionally biased region" description="Basic residues" evidence="1">
    <location>
        <begin position="402"/>
        <end position="411"/>
    </location>
</feature>
<feature type="compositionally biased region" description="Low complexity" evidence="1">
    <location>
        <begin position="355"/>
        <end position="369"/>
    </location>
</feature>
<feature type="compositionally biased region" description="Basic and acidic residues" evidence="1">
    <location>
        <begin position="604"/>
        <end position="615"/>
    </location>
</feature>
<name>A0A8K0WVB3_9HYPO</name>
<gene>
    <name evidence="2" type="ORF">B0I35DRAFT_405312</name>
</gene>
<feature type="region of interest" description="Disordered" evidence="1">
    <location>
        <begin position="1108"/>
        <end position="1155"/>
    </location>
</feature>
<feature type="compositionally biased region" description="Pro residues" evidence="1">
    <location>
        <begin position="123"/>
        <end position="137"/>
    </location>
</feature>
<feature type="compositionally biased region" description="Low complexity" evidence="1">
    <location>
        <begin position="51"/>
        <end position="65"/>
    </location>
</feature>
<feature type="compositionally biased region" description="Basic and acidic residues" evidence="1">
    <location>
        <begin position="165"/>
        <end position="177"/>
    </location>
</feature>
<feature type="compositionally biased region" description="Polar residues" evidence="1">
    <location>
        <begin position="517"/>
        <end position="531"/>
    </location>
</feature>
<feature type="region of interest" description="Disordered" evidence="1">
    <location>
        <begin position="801"/>
        <end position="863"/>
    </location>
</feature>
<reference evidence="2" key="1">
    <citation type="journal article" date="2021" name="Nat. Commun.">
        <title>Genetic determinants of endophytism in the Arabidopsis root mycobiome.</title>
        <authorList>
            <person name="Mesny F."/>
            <person name="Miyauchi S."/>
            <person name="Thiergart T."/>
            <person name="Pickel B."/>
            <person name="Atanasova L."/>
            <person name="Karlsson M."/>
            <person name="Huettel B."/>
            <person name="Barry K.W."/>
            <person name="Haridas S."/>
            <person name="Chen C."/>
            <person name="Bauer D."/>
            <person name="Andreopoulos W."/>
            <person name="Pangilinan J."/>
            <person name="LaButti K."/>
            <person name="Riley R."/>
            <person name="Lipzen A."/>
            <person name="Clum A."/>
            <person name="Drula E."/>
            <person name="Henrissat B."/>
            <person name="Kohler A."/>
            <person name="Grigoriev I.V."/>
            <person name="Martin F.M."/>
            <person name="Hacquard S."/>
        </authorList>
    </citation>
    <scope>NUCLEOTIDE SEQUENCE</scope>
    <source>
        <strain evidence="2">MPI-CAGE-CH-0235</strain>
    </source>
</reference>
<feature type="compositionally biased region" description="Low complexity" evidence="1">
    <location>
        <begin position="847"/>
        <end position="856"/>
    </location>
</feature>
<feature type="region of interest" description="Disordered" evidence="1">
    <location>
        <begin position="300"/>
        <end position="753"/>
    </location>
</feature>
<accession>A0A8K0WVB3</accession>
<feature type="region of interest" description="Disordered" evidence="1">
    <location>
        <begin position="1"/>
        <end position="288"/>
    </location>
</feature>
<comment type="caution">
    <text evidence="2">The sequence shown here is derived from an EMBL/GenBank/DDBJ whole genome shotgun (WGS) entry which is preliminary data.</text>
</comment>
<dbReference type="AlphaFoldDB" id="A0A8K0WVB3"/>
<feature type="compositionally biased region" description="Low complexity" evidence="1">
    <location>
        <begin position="336"/>
        <end position="347"/>
    </location>
</feature>
<feature type="compositionally biased region" description="Basic and acidic residues" evidence="1">
    <location>
        <begin position="1109"/>
        <end position="1149"/>
    </location>
</feature>
<feature type="compositionally biased region" description="Basic and acidic residues" evidence="1">
    <location>
        <begin position="412"/>
        <end position="421"/>
    </location>
</feature>
<feature type="compositionally biased region" description="Basic and acidic residues" evidence="1">
    <location>
        <begin position="716"/>
        <end position="735"/>
    </location>
</feature>
<evidence type="ECO:0000313" key="2">
    <source>
        <dbReference type="EMBL" id="KAH7325998.1"/>
    </source>
</evidence>
<feature type="compositionally biased region" description="Low complexity" evidence="1">
    <location>
        <begin position="88"/>
        <end position="103"/>
    </location>
</feature>
<feature type="compositionally biased region" description="Low complexity" evidence="1">
    <location>
        <begin position="564"/>
        <end position="577"/>
    </location>
</feature>
<feature type="compositionally biased region" description="Polar residues" evidence="1">
    <location>
        <begin position="629"/>
        <end position="640"/>
    </location>
</feature>
<proteinExistence type="predicted"/>
<feature type="compositionally biased region" description="Polar residues" evidence="1">
    <location>
        <begin position="376"/>
        <end position="386"/>
    </location>
</feature>
<dbReference type="OrthoDB" id="3870679at2759"/>
<feature type="compositionally biased region" description="Basic and acidic residues" evidence="1">
    <location>
        <begin position="37"/>
        <end position="50"/>
    </location>
</feature>
<dbReference type="Proteomes" id="UP000813444">
    <property type="component" value="Unassembled WGS sequence"/>
</dbReference>
<feature type="compositionally biased region" description="Polar residues" evidence="1">
    <location>
        <begin position="189"/>
        <end position="202"/>
    </location>
</feature>
<protein>
    <submittedName>
        <fullName evidence="2">Uncharacterized protein</fullName>
    </submittedName>
</protein>
<feature type="compositionally biased region" description="Polar residues" evidence="1">
    <location>
        <begin position="737"/>
        <end position="753"/>
    </location>
</feature>
<feature type="compositionally biased region" description="Polar residues" evidence="1">
    <location>
        <begin position="496"/>
        <end position="505"/>
    </location>
</feature>
<feature type="compositionally biased region" description="Polar residues" evidence="1">
    <location>
        <begin position="227"/>
        <end position="237"/>
    </location>
</feature>
<evidence type="ECO:0000256" key="1">
    <source>
        <dbReference type="SAM" id="MobiDB-lite"/>
    </source>
</evidence>